<evidence type="ECO:0000313" key="3">
    <source>
        <dbReference type="Proteomes" id="UP000594638"/>
    </source>
</evidence>
<organism evidence="2 3">
    <name type="scientific">Olea europaea subsp. europaea</name>
    <dbReference type="NCBI Taxonomy" id="158383"/>
    <lineage>
        <taxon>Eukaryota</taxon>
        <taxon>Viridiplantae</taxon>
        <taxon>Streptophyta</taxon>
        <taxon>Embryophyta</taxon>
        <taxon>Tracheophyta</taxon>
        <taxon>Spermatophyta</taxon>
        <taxon>Magnoliopsida</taxon>
        <taxon>eudicotyledons</taxon>
        <taxon>Gunneridae</taxon>
        <taxon>Pentapetalae</taxon>
        <taxon>asterids</taxon>
        <taxon>lamiids</taxon>
        <taxon>Lamiales</taxon>
        <taxon>Oleaceae</taxon>
        <taxon>Oleeae</taxon>
        <taxon>Olea</taxon>
    </lineage>
</organism>
<name>A0A8S0VKJ7_OLEEU</name>
<keyword evidence="2" id="KW-0436">Ligase</keyword>
<dbReference type="PANTHER" id="PTHR45670">
    <property type="entry name" value="E3 UBIQUITIN-PROTEIN LIGASE TRIP12"/>
    <property type="match status" value="1"/>
</dbReference>
<keyword evidence="3" id="KW-1185">Reference proteome</keyword>
<dbReference type="EMBL" id="CACTIH010009533">
    <property type="protein sequence ID" value="CAA3032149.1"/>
    <property type="molecule type" value="Genomic_DNA"/>
</dbReference>
<dbReference type="GO" id="GO:0061630">
    <property type="term" value="F:ubiquitin protein ligase activity"/>
    <property type="evidence" value="ECO:0007669"/>
    <property type="project" value="InterPro"/>
</dbReference>
<dbReference type="GO" id="GO:0016874">
    <property type="term" value="F:ligase activity"/>
    <property type="evidence" value="ECO:0007669"/>
    <property type="project" value="UniProtKB-KW"/>
</dbReference>
<dbReference type="AlphaFoldDB" id="A0A8S0VKJ7"/>
<evidence type="ECO:0000313" key="2">
    <source>
        <dbReference type="EMBL" id="CAA3032149.1"/>
    </source>
</evidence>
<dbReference type="GO" id="GO:0000209">
    <property type="term" value="P:protein polyubiquitination"/>
    <property type="evidence" value="ECO:0007669"/>
    <property type="project" value="TreeGrafter"/>
</dbReference>
<dbReference type="OrthoDB" id="423283at2759"/>
<sequence>MLLDVLQTANFSSFLAGVLTKEDHHMILLALQIGDAVLLKFPHDFLNSIIKEGGRFAIDALLSPDNHSQSKSPDLNRMQLAEDGSQKAASLDFQICPCHAFDAGQFSKSLETWTCKLQKETIQILAKHIWTNIFP</sequence>
<reference evidence="2 3" key="1">
    <citation type="submission" date="2019-12" db="EMBL/GenBank/DDBJ databases">
        <authorList>
            <person name="Alioto T."/>
            <person name="Alioto T."/>
            <person name="Gomez Garrido J."/>
        </authorList>
    </citation>
    <scope>NUCLEOTIDE SEQUENCE [LARGE SCALE GENOMIC DNA]</scope>
</reference>
<dbReference type="Gramene" id="OE9A046372T1">
    <property type="protein sequence ID" value="OE9A046372C1"/>
    <property type="gene ID" value="OE9A046372"/>
</dbReference>
<comment type="caution">
    <text evidence="2">The sequence shown here is derived from an EMBL/GenBank/DDBJ whole genome shotgun (WGS) entry which is preliminary data.</text>
</comment>
<protein>
    <submittedName>
        <fullName evidence="2">E3 ubiquitin- ligase UPL4 isoform X1</fullName>
    </submittedName>
</protein>
<accession>A0A8S0VKJ7</accession>
<proteinExistence type="predicted"/>
<dbReference type="PANTHER" id="PTHR45670:SF10">
    <property type="entry name" value="E3 UBIQUITIN-PROTEIN LIGASE UPL4"/>
    <property type="match status" value="1"/>
</dbReference>
<keyword evidence="1" id="KW-0808">Transferase</keyword>
<dbReference type="InterPro" id="IPR045322">
    <property type="entry name" value="HECTD1/TRIP12-like"/>
</dbReference>
<gene>
    <name evidence="2" type="ORF">OLEA9_A046372</name>
</gene>
<evidence type="ECO:0000256" key="1">
    <source>
        <dbReference type="ARBA" id="ARBA00022679"/>
    </source>
</evidence>
<dbReference type="GO" id="GO:0043161">
    <property type="term" value="P:proteasome-mediated ubiquitin-dependent protein catabolic process"/>
    <property type="evidence" value="ECO:0007669"/>
    <property type="project" value="TreeGrafter"/>
</dbReference>
<dbReference type="Proteomes" id="UP000594638">
    <property type="component" value="Unassembled WGS sequence"/>
</dbReference>